<evidence type="ECO:0000259" key="6">
    <source>
        <dbReference type="Pfam" id="PF00082"/>
    </source>
</evidence>
<keyword evidence="4 5" id="KW-0720">Serine protease</keyword>
<evidence type="ECO:0000256" key="1">
    <source>
        <dbReference type="ARBA" id="ARBA00011073"/>
    </source>
</evidence>
<evidence type="ECO:0000256" key="2">
    <source>
        <dbReference type="ARBA" id="ARBA00022670"/>
    </source>
</evidence>
<keyword evidence="2 5" id="KW-0645">Protease</keyword>
<feature type="active site" description="Charge relay system" evidence="5">
    <location>
        <position position="124"/>
    </location>
</feature>
<sequence length="670" mass="73308">MTSPPEREEPGFAWTIRLRQPEAGEDEHQAKLVIIESARPLDEALLARFGAHLEARAESLYRVRVPQENLRALAESVPGISFIRRPRMLVTLGARATEGVLPTGALLLQGAGWRGQNVKIAIIDLGFAQLSRAVQSRVIDPNAIVDTQDYTGEGLEVGTSHGTGVTEIVHAMAPQAWLYLKKVADEIDLANAVDDAIAQGVQIINYSVGVANANFGDGRGFIAELADRARAHGILWVNAAGNHAQSHWMGSFSDRDYDGWLEFAPGQEELLIKADFPGSIELYLTWDDWPRTAQDFDLFLYDAQGRLVASSQNYQTGWEEPTEQIEYVAWAPGTYRARVLARRVSRTNIRLKIFNLSQQPIEPNVPAGSILTPADARGALAVGAIGVRSWKTGPQEPFSSQGPTSDGRIKPDIAGPDGVSNFALTYFSGTSASAPHVAGAAALLLSQHPSWTADQLQTALEAQAIDMGIPGKDPIYGAGRLDLSLGMIQARRTISPTRAKPGDLVTVTIEVTMPMGLFGGLELREELPWDLAPVSFTWPIVHPGETKSFTYELRVPDTVQSGVYRWSGTVNNIAIEGDDAITIASLEAVTATRAYRRDGLFIQLSEPVELARLRVYDLRGIQLFESVTYGGTTLEWRPQHRANGVYLYVIEIFQENGVTERRLGKLVVLK</sequence>
<dbReference type="InterPro" id="IPR036852">
    <property type="entry name" value="Peptidase_S8/S53_dom_sf"/>
</dbReference>
<gene>
    <name evidence="7" type="ORF">HGMM_OP1C008</name>
</gene>
<dbReference type="InterPro" id="IPR015500">
    <property type="entry name" value="Peptidase_S8_subtilisin-rel"/>
</dbReference>
<organism evidence="7">
    <name type="scientific">Acetithermum autotrophicum</name>
    <dbReference type="NCBI Taxonomy" id="1446466"/>
    <lineage>
        <taxon>Bacteria</taxon>
        <taxon>Candidatus Bipolaricaulota</taxon>
        <taxon>Candidatus Acetithermum</taxon>
    </lineage>
</organism>
<feature type="domain" description="Peptidase S8/S53" evidence="6">
    <location>
        <begin position="368"/>
        <end position="479"/>
    </location>
</feature>
<dbReference type="PRINTS" id="PR00723">
    <property type="entry name" value="SUBTILISIN"/>
</dbReference>
<dbReference type="InterPro" id="IPR050131">
    <property type="entry name" value="Peptidase_S8_subtilisin-like"/>
</dbReference>
<proteinExistence type="inferred from homology"/>
<evidence type="ECO:0000256" key="3">
    <source>
        <dbReference type="ARBA" id="ARBA00022801"/>
    </source>
</evidence>
<dbReference type="Pfam" id="PF00082">
    <property type="entry name" value="Peptidase_S8"/>
    <property type="match status" value="2"/>
</dbReference>
<dbReference type="GO" id="GO:0006508">
    <property type="term" value="P:proteolysis"/>
    <property type="evidence" value="ECO:0007669"/>
    <property type="project" value="UniProtKB-KW"/>
</dbReference>
<dbReference type="PANTHER" id="PTHR43806:SF11">
    <property type="entry name" value="CEREVISIN-RELATED"/>
    <property type="match status" value="1"/>
</dbReference>
<dbReference type="InterPro" id="IPR000209">
    <property type="entry name" value="Peptidase_S8/S53_dom"/>
</dbReference>
<reference evidence="7" key="1">
    <citation type="journal article" date="2005" name="Environ. Microbiol.">
        <title>Genetic and functional properties of uncultivated thermophilic crenarchaeotes from a subsurface gold mine as revealed by analysis of genome fragments.</title>
        <authorList>
            <person name="Nunoura T."/>
            <person name="Hirayama H."/>
            <person name="Takami H."/>
            <person name="Oida H."/>
            <person name="Nishi S."/>
            <person name="Shimamura S."/>
            <person name="Suzuki Y."/>
            <person name="Inagaki F."/>
            <person name="Takai K."/>
            <person name="Nealson K.H."/>
            <person name="Horikoshi K."/>
        </authorList>
    </citation>
    <scope>NUCLEOTIDE SEQUENCE</scope>
</reference>
<dbReference type="PANTHER" id="PTHR43806">
    <property type="entry name" value="PEPTIDASE S8"/>
    <property type="match status" value="1"/>
</dbReference>
<dbReference type="PROSITE" id="PS00138">
    <property type="entry name" value="SUBTILASE_SER"/>
    <property type="match status" value="1"/>
</dbReference>
<protein>
    <submittedName>
        <fullName evidence="7">Peptidase S8/S53</fullName>
    </submittedName>
</protein>
<dbReference type="GO" id="GO:0004252">
    <property type="term" value="F:serine-type endopeptidase activity"/>
    <property type="evidence" value="ECO:0007669"/>
    <property type="project" value="UniProtKB-UniRule"/>
</dbReference>
<dbReference type="InterPro" id="IPR023828">
    <property type="entry name" value="Peptidase_S8_Ser-AS"/>
</dbReference>
<evidence type="ECO:0000256" key="4">
    <source>
        <dbReference type="ARBA" id="ARBA00022825"/>
    </source>
</evidence>
<evidence type="ECO:0000256" key="5">
    <source>
        <dbReference type="PROSITE-ProRule" id="PRU01240"/>
    </source>
</evidence>
<keyword evidence="3 5" id="KW-0378">Hydrolase</keyword>
<dbReference type="AlphaFoldDB" id="H5SQ77"/>
<dbReference type="Gene3D" id="2.60.120.380">
    <property type="match status" value="1"/>
</dbReference>
<dbReference type="Gene3D" id="3.40.50.200">
    <property type="entry name" value="Peptidase S8/S53 domain"/>
    <property type="match status" value="1"/>
</dbReference>
<feature type="active site" description="Charge relay system" evidence="5">
    <location>
        <position position="161"/>
    </location>
</feature>
<reference evidence="7" key="2">
    <citation type="journal article" date="2012" name="PLoS ONE">
        <title>A Deeply Branching Thermophilic Bacterium with an Ancient Acetyl-CoA Pathway Dominates a Subsurface Ecosystem.</title>
        <authorList>
            <person name="Takami H."/>
            <person name="Noguchi H."/>
            <person name="Takaki Y."/>
            <person name="Uchiyama I."/>
            <person name="Toyoda A."/>
            <person name="Nishi S."/>
            <person name="Chee G.-J."/>
            <person name="Arai W."/>
            <person name="Nunoura T."/>
            <person name="Itoh T."/>
            <person name="Hattori M."/>
            <person name="Takai K."/>
        </authorList>
    </citation>
    <scope>NUCLEOTIDE SEQUENCE</scope>
</reference>
<dbReference type="PROSITE" id="PS51892">
    <property type="entry name" value="SUBTILASE"/>
    <property type="match status" value="1"/>
</dbReference>
<dbReference type="SUPFAM" id="SSF52743">
    <property type="entry name" value="Subtilisin-like"/>
    <property type="match status" value="1"/>
</dbReference>
<evidence type="ECO:0000313" key="7">
    <source>
        <dbReference type="EMBL" id="BAL58313.1"/>
    </source>
</evidence>
<feature type="domain" description="Peptidase S8/S53" evidence="6">
    <location>
        <begin position="115"/>
        <end position="244"/>
    </location>
</feature>
<name>H5SQ77_ACEAU</name>
<accession>H5SQ77</accession>
<feature type="active site" description="Charge relay system" evidence="5">
    <location>
        <position position="431"/>
    </location>
</feature>
<dbReference type="EMBL" id="AP011800">
    <property type="protein sequence ID" value="BAL58313.1"/>
    <property type="molecule type" value="Genomic_DNA"/>
</dbReference>
<comment type="similarity">
    <text evidence="1 5">Belongs to the peptidase S8 family.</text>
</comment>